<reference evidence="10 11" key="1">
    <citation type="journal article" date="2015" name="Int. J. Syst. Evol. Microbiol.">
        <title>Sphingomonas hengshuiensis sp. nov., isolated from lake wetland.</title>
        <authorList>
            <person name="Wei S."/>
            <person name="Wang T."/>
            <person name="Liu H."/>
            <person name="Zhang C."/>
            <person name="Guo J."/>
            <person name="Wang Q."/>
            <person name="Liang K."/>
            <person name="Zhang Z."/>
        </authorList>
    </citation>
    <scope>NUCLEOTIDE SEQUENCE [LARGE SCALE GENOMIC DNA]</scope>
    <source>
        <strain evidence="10 11">WHSC-8</strain>
    </source>
</reference>
<dbReference type="InterPro" id="IPR001867">
    <property type="entry name" value="OmpR/PhoB-type_DNA-bd"/>
</dbReference>
<dbReference type="Gene3D" id="1.10.10.10">
    <property type="entry name" value="Winged helix-like DNA-binding domain superfamily/Winged helix DNA-binding domain"/>
    <property type="match status" value="1"/>
</dbReference>
<dbReference type="PANTHER" id="PTHR48111">
    <property type="entry name" value="REGULATOR OF RPOS"/>
    <property type="match status" value="1"/>
</dbReference>
<sequence>MLIADSDAASVEQLARPLELQGMQVCRCTDVERLRNRLAHTQWDMVMLNLRIAGPLGLDLLREASAVAHPAAMVVTGHGMTETDRIVALELGADHCVDQRCSPAEMLAVVRALLARRAASPDADDVAGRDKDAHFAGMRYDPLLRLLHTADGRSRRIRTAEADLLMRFLRNPRHVFRREELLGETEAEGLARNPRGADVLVSRLRAALGPEHWELIRTKRGRGYFLSCDVLWH</sequence>
<name>A0A7U4LF15_9SPHN</name>
<dbReference type="InterPro" id="IPR036388">
    <property type="entry name" value="WH-like_DNA-bd_sf"/>
</dbReference>
<evidence type="ECO:0000256" key="2">
    <source>
        <dbReference type="ARBA" id="ARBA00023012"/>
    </source>
</evidence>
<evidence type="ECO:0008006" key="12">
    <source>
        <dbReference type="Google" id="ProtNLM"/>
    </source>
</evidence>
<dbReference type="SUPFAM" id="SSF46894">
    <property type="entry name" value="C-terminal effector domain of the bipartite response regulators"/>
    <property type="match status" value="1"/>
</dbReference>
<dbReference type="SUPFAM" id="SSF52172">
    <property type="entry name" value="CheY-like"/>
    <property type="match status" value="1"/>
</dbReference>
<dbReference type="AlphaFoldDB" id="A0A7U4LF15"/>
<dbReference type="Gene3D" id="3.40.50.2300">
    <property type="match status" value="1"/>
</dbReference>
<keyword evidence="3" id="KW-0805">Transcription regulation</keyword>
<dbReference type="InterPro" id="IPR001789">
    <property type="entry name" value="Sig_transdc_resp-reg_receiver"/>
</dbReference>
<dbReference type="PROSITE" id="PS51755">
    <property type="entry name" value="OMPR_PHOB"/>
    <property type="match status" value="1"/>
</dbReference>
<keyword evidence="4 7" id="KW-0238">DNA-binding</keyword>
<reference evidence="10 11" key="2">
    <citation type="submission" date="2015-02" db="EMBL/GenBank/DDBJ databases">
        <title>The complete genome of Sphingomonas hengshuiensis sp. WHSC-8 isolated from soil of Hengshui Lake.</title>
        <authorList>
            <person name="Wei S."/>
            <person name="Guo J."/>
            <person name="Su C."/>
            <person name="Wu R."/>
            <person name="Zhang Z."/>
            <person name="Liang K."/>
            <person name="Li H."/>
            <person name="Wang T."/>
            <person name="Liu H."/>
            <person name="Zhang C."/>
            <person name="Li Z."/>
            <person name="Wang Q."/>
            <person name="Meng J."/>
        </authorList>
    </citation>
    <scope>NUCLEOTIDE SEQUENCE [LARGE SCALE GENOMIC DNA]</scope>
    <source>
        <strain evidence="10 11">WHSC-8</strain>
    </source>
</reference>
<dbReference type="InterPro" id="IPR016032">
    <property type="entry name" value="Sig_transdc_resp-reg_C-effctor"/>
</dbReference>
<dbReference type="CDD" id="cd00383">
    <property type="entry name" value="trans_reg_C"/>
    <property type="match status" value="1"/>
</dbReference>
<evidence type="ECO:0000256" key="3">
    <source>
        <dbReference type="ARBA" id="ARBA00023015"/>
    </source>
</evidence>
<dbReference type="GO" id="GO:0005829">
    <property type="term" value="C:cytosol"/>
    <property type="evidence" value="ECO:0007669"/>
    <property type="project" value="TreeGrafter"/>
</dbReference>
<dbReference type="PROSITE" id="PS50110">
    <property type="entry name" value="RESPONSE_REGULATORY"/>
    <property type="match status" value="1"/>
</dbReference>
<dbReference type="PANTHER" id="PTHR48111:SF1">
    <property type="entry name" value="TWO-COMPONENT RESPONSE REGULATOR ORR33"/>
    <property type="match status" value="1"/>
</dbReference>
<dbReference type="Gene3D" id="6.10.250.690">
    <property type="match status" value="1"/>
</dbReference>
<evidence type="ECO:0000259" key="8">
    <source>
        <dbReference type="PROSITE" id="PS50110"/>
    </source>
</evidence>
<dbReference type="GO" id="GO:0000976">
    <property type="term" value="F:transcription cis-regulatory region binding"/>
    <property type="evidence" value="ECO:0007669"/>
    <property type="project" value="TreeGrafter"/>
</dbReference>
<dbReference type="GO" id="GO:0032993">
    <property type="term" value="C:protein-DNA complex"/>
    <property type="evidence" value="ECO:0007669"/>
    <property type="project" value="TreeGrafter"/>
</dbReference>
<dbReference type="Proteomes" id="UP000032300">
    <property type="component" value="Chromosome"/>
</dbReference>
<dbReference type="InterPro" id="IPR011006">
    <property type="entry name" value="CheY-like_superfamily"/>
</dbReference>
<protein>
    <recommendedName>
        <fullName evidence="12">DNA-binding response regulator</fullName>
    </recommendedName>
</protein>
<dbReference type="Pfam" id="PF00072">
    <property type="entry name" value="Response_reg"/>
    <property type="match status" value="1"/>
</dbReference>
<evidence type="ECO:0000259" key="9">
    <source>
        <dbReference type="PROSITE" id="PS51755"/>
    </source>
</evidence>
<dbReference type="Pfam" id="PF00486">
    <property type="entry name" value="Trans_reg_C"/>
    <property type="match status" value="1"/>
</dbReference>
<feature type="domain" description="OmpR/PhoB-type" evidence="9">
    <location>
        <begin position="130"/>
        <end position="228"/>
    </location>
</feature>
<dbReference type="GO" id="GO:0006355">
    <property type="term" value="P:regulation of DNA-templated transcription"/>
    <property type="evidence" value="ECO:0007669"/>
    <property type="project" value="InterPro"/>
</dbReference>
<keyword evidence="1" id="KW-0597">Phosphoprotein</keyword>
<keyword evidence="5" id="KW-0804">Transcription</keyword>
<dbReference type="SMART" id="SM00448">
    <property type="entry name" value="REC"/>
    <property type="match status" value="1"/>
</dbReference>
<dbReference type="GO" id="GO:0000156">
    <property type="term" value="F:phosphorelay response regulator activity"/>
    <property type="evidence" value="ECO:0007669"/>
    <property type="project" value="TreeGrafter"/>
</dbReference>
<keyword evidence="11" id="KW-1185">Reference proteome</keyword>
<dbReference type="SMART" id="SM00862">
    <property type="entry name" value="Trans_reg_C"/>
    <property type="match status" value="1"/>
</dbReference>
<proteinExistence type="predicted"/>
<evidence type="ECO:0000256" key="4">
    <source>
        <dbReference type="ARBA" id="ARBA00023125"/>
    </source>
</evidence>
<evidence type="ECO:0000256" key="7">
    <source>
        <dbReference type="PROSITE-ProRule" id="PRU01091"/>
    </source>
</evidence>
<comment type="caution">
    <text evidence="6">Lacks conserved residue(s) required for the propagation of feature annotation.</text>
</comment>
<dbReference type="InterPro" id="IPR039420">
    <property type="entry name" value="WalR-like"/>
</dbReference>
<organism evidence="10 11">
    <name type="scientific">Sphingomonas hengshuiensis</name>
    <dbReference type="NCBI Taxonomy" id="1609977"/>
    <lineage>
        <taxon>Bacteria</taxon>
        <taxon>Pseudomonadati</taxon>
        <taxon>Pseudomonadota</taxon>
        <taxon>Alphaproteobacteria</taxon>
        <taxon>Sphingomonadales</taxon>
        <taxon>Sphingomonadaceae</taxon>
        <taxon>Sphingomonas</taxon>
    </lineage>
</organism>
<evidence type="ECO:0000256" key="6">
    <source>
        <dbReference type="PROSITE-ProRule" id="PRU00169"/>
    </source>
</evidence>
<keyword evidence="2" id="KW-0902">Two-component regulatory system</keyword>
<evidence type="ECO:0000256" key="1">
    <source>
        <dbReference type="ARBA" id="ARBA00022553"/>
    </source>
</evidence>
<accession>A0A7U4LF15</accession>
<dbReference type="KEGG" id="sphi:TS85_09545"/>
<feature type="DNA-binding region" description="OmpR/PhoB-type" evidence="7">
    <location>
        <begin position="130"/>
        <end position="228"/>
    </location>
</feature>
<dbReference type="EMBL" id="CP010836">
    <property type="protein sequence ID" value="AJP71975.1"/>
    <property type="molecule type" value="Genomic_DNA"/>
</dbReference>
<feature type="domain" description="Response regulatory" evidence="8">
    <location>
        <begin position="1"/>
        <end position="114"/>
    </location>
</feature>
<gene>
    <name evidence="10" type="ORF">TS85_09545</name>
</gene>
<evidence type="ECO:0000256" key="5">
    <source>
        <dbReference type="ARBA" id="ARBA00023163"/>
    </source>
</evidence>
<evidence type="ECO:0000313" key="11">
    <source>
        <dbReference type="Proteomes" id="UP000032300"/>
    </source>
</evidence>
<evidence type="ECO:0000313" key="10">
    <source>
        <dbReference type="EMBL" id="AJP71975.1"/>
    </source>
</evidence>